<dbReference type="RefSeq" id="WP_047189073.1">
    <property type="nucleotide sequence ID" value="NZ_LCYG01000023.1"/>
</dbReference>
<evidence type="ECO:0000313" key="1">
    <source>
        <dbReference type="EMBL" id="KLK93098.1"/>
    </source>
</evidence>
<keyword evidence="2" id="KW-1185">Reference proteome</keyword>
<proteinExistence type="predicted"/>
<dbReference type="AlphaFoldDB" id="A0A0H1RD20"/>
<dbReference type="Pfam" id="PF11154">
    <property type="entry name" value="DUF2934"/>
    <property type="match status" value="1"/>
</dbReference>
<dbReference type="Proteomes" id="UP000035489">
    <property type="component" value="Unassembled WGS sequence"/>
</dbReference>
<protein>
    <recommendedName>
        <fullName evidence="3">DUF2934 domain-containing protein</fullName>
    </recommendedName>
</protein>
<dbReference type="PATRIC" id="fig|1225564.3.peg.2887"/>
<dbReference type="EMBL" id="LCYG01000023">
    <property type="protein sequence ID" value="KLK93098.1"/>
    <property type="molecule type" value="Genomic_DNA"/>
</dbReference>
<evidence type="ECO:0000313" key="2">
    <source>
        <dbReference type="Proteomes" id="UP000035489"/>
    </source>
</evidence>
<evidence type="ECO:0008006" key="3">
    <source>
        <dbReference type="Google" id="ProtNLM"/>
    </source>
</evidence>
<dbReference type="InterPro" id="IPR021327">
    <property type="entry name" value="DUF2934"/>
</dbReference>
<organism evidence="1 2">
    <name type="scientific">Microvirga vignae</name>
    <dbReference type="NCBI Taxonomy" id="1225564"/>
    <lineage>
        <taxon>Bacteria</taxon>
        <taxon>Pseudomonadati</taxon>
        <taxon>Pseudomonadota</taxon>
        <taxon>Alphaproteobacteria</taxon>
        <taxon>Hyphomicrobiales</taxon>
        <taxon>Methylobacteriaceae</taxon>
        <taxon>Microvirga</taxon>
    </lineage>
</organism>
<accession>A0A0H1RD20</accession>
<gene>
    <name evidence="1" type="ORF">AA309_11080</name>
</gene>
<sequence length="84" mass="9315">MSDIVSAAAIVTSQDDRIRQRAYEIWESEGRAGNPEDHWFRAERELADQGQERSEATVEDAPPVTVVEANSAATGEIPDERMAK</sequence>
<name>A0A0H1RD20_9HYPH</name>
<comment type="caution">
    <text evidence="1">The sequence shown here is derived from an EMBL/GenBank/DDBJ whole genome shotgun (WGS) entry which is preliminary data.</text>
</comment>
<reference evidence="1 2" key="1">
    <citation type="submission" date="2015-05" db="EMBL/GenBank/DDBJ databases">
        <title>Draft genome sequence of Microvirga vignae strain BR3299, a novel nitrogen fixing bacteria isolated from Brazil semi-aired region.</title>
        <authorList>
            <person name="Zilli J.E."/>
            <person name="Passos S.R."/>
            <person name="Leite J."/>
            <person name="Baldani J.I."/>
            <person name="Xavier G.R."/>
            <person name="Rumjaneck N.G."/>
            <person name="Simoes-Araujo J.L."/>
        </authorList>
    </citation>
    <scope>NUCLEOTIDE SEQUENCE [LARGE SCALE GENOMIC DNA]</scope>
    <source>
        <strain evidence="1 2">BR3299</strain>
    </source>
</reference>